<dbReference type="SUPFAM" id="SSF56672">
    <property type="entry name" value="DNA/RNA polymerases"/>
    <property type="match status" value="1"/>
</dbReference>
<dbReference type="FunFam" id="3.30.70.270:FF:000020">
    <property type="entry name" value="Transposon Tf2-6 polyprotein-like Protein"/>
    <property type="match status" value="1"/>
</dbReference>
<dbReference type="GO" id="GO:0003676">
    <property type="term" value="F:nucleic acid binding"/>
    <property type="evidence" value="ECO:0007669"/>
    <property type="project" value="InterPro"/>
</dbReference>
<dbReference type="GO" id="GO:0003964">
    <property type="term" value="F:RNA-directed DNA polymerase activity"/>
    <property type="evidence" value="ECO:0007669"/>
    <property type="project" value="UniProtKB-KW"/>
</dbReference>
<comment type="caution">
    <text evidence="9">The sequence shown here is derived from an EMBL/GenBank/DDBJ whole genome shotgun (WGS) entry which is preliminary data.</text>
</comment>
<keyword evidence="2" id="KW-0548">Nucleotidyltransferase</keyword>
<dbReference type="Pfam" id="PF13456">
    <property type="entry name" value="RVT_3"/>
    <property type="match status" value="1"/>
</dbReference>
<name>A0A371F1Q7_MUCPR</name>
<dbReference type="InterPro" id="IPR002156">
    <property type="entry name" value="RNaseH_domain"/>
</dbReference>
<evidence type="ECO:0000256" key="5">
    <source>
        <dbReference type="ARBA" id="ARBA00022801"/>
    </source>
</evidence>
<dbReference type="InterPro" id="IPR041373">
    <property type="entry name" value="RT_RNaseH"/>
</dbReference>
<sequence>MPPGLKSKLVELLKEYADVFAWLYQKMSGLDREIVEYKLPLLLVMKNEARGSSKDQGRARKIVECGVSGCGKLPTVGGKHSTYAQKRRKGTNVDLNRANPKDNFPLPHIDVLVDNTAQHAFFPFMDGFFNYDASRRQGKNDIHHFMGHLLLQGDVIRAQERWRDISVGHGSLIYDMMHKEIEKLFRRLRKYKLRLNPAKCTFGVKTGKLLDFVVNERGIEVDLDKVKAIREMPVPKIESEVWGFLGRVNFIARFISQLIATCCPIFKLLRKKQKLEWDSQCQEVFEKIKRYLENPSVLVPATLERPLILYLTDATRKKEQAIYYLSKKFTNCERRYSAVKRLKQYMLSHTTWLVAKNDPVKYIFEKPVLTERIARWQMALSKYDIIYISRKAVKGSALAKQLAYHPLEDSQPLSHKFPNEHLTTATSTEIPVEEWTIWFDGASNLLGNEIGVVLASPKDQCFPFLAKLGFDCTNNMEEYEACTMGLLMTLEHQVKKLKVFGDSILVIYQLRGEWETRDAKLIPYHDHVKKIVEAFDAVTFHHVPREENQMANELATLSAMVQVNEGQEMTIYVKQ</sequence>
<dbReference type="Proteomes" id="UP000257109">
    <property type="component" value="Unassembled WGS sequence"/>
</dbReference>
<keyword evidence="10" id="KW-1185">Reference proteome</keyword>
<reference evidence="9" key="1">
    <citation type="submission" date="2018-05" db="EMBL/GenBank/DDBJ databases">
        <title>Draft genome of Mucuna pruriens seed.</title>
        <authorList>
            <person name="Nnadi N.E."/>
            <person name="Vos R."/>
            <person name="Hasami M.H."/>
            <person name="Devisetty U.K."/>
            <person name="Aguiy J.C."/>
        </authorList>
    </citation>
    <scope>NUCLEOTIDE SEQUENCE [LARGE SCALE GENOMIC DNA]</scope>
    <source>
        <strain evidence="9">JCA_2017</strain>
    </source>
</reference>
<organism evidence="9 10">
    <name type="scientific">Mucuna pruriens</name>
    <name type="common">Velvet bean</name>
    <name type="synonym">Dolichos pruriens</name>
    <dbReference type="NCBI Taxonomy" id="157652"/>
    <lineage>
        <taxon>Eukaryota</taxon>
        <taxon>Viridiplantae</taxon>
        <taxon>Streptophyta</taxon>
        <taxon>Embryophyta</taxon>
        <taxon>Tracheophyta</taxon>
        <taxon>Spermatophyta</taxon>
        <taxon>Magnoliopsida</taxon>
        <taxon>eudicotyledons</taxon>
        <taxon>Gunneridae</taxon>
        <taxon>Pentapetalae</taxon>
        <taxon>rosids</taxon>
        <taxon>fabids</taxon>
        <taxon>Fabales</taxon>
        <taxon>Fabaceae</taxon>
        <taxon>Papilionoideae</taxon>
        <taxon>50 kb inversion clade</taxon>
        <taxon>NPAAA clade</taxon>
        <taxon>indigoferoid/millettioid clade</taxon>
        <taxon>Phaseoleae</taxon>
        <taxon>Mucuna</taxon>
    </lineage>
</organism>
<protein>
    <submittedName>
        <fullName evidence="9">Retrovirus-related Pol polyprotein</fullName>
    </submittedName>
</protein>
<accession>A0A371F1Q7</accession>
<keyword evidence="5" id="KW-0378">Hydrolase</keyword>
<feature type="non-terminal residue" evidence="9">
    <location>
        <position position="1"/>
    </location>
</feature>
<dbReference type="InterPro" id="IPR012337">
    <property type="entry name" value="RNaseH-like_sf"/>
</dbReference>
<evidence type="ECO:0000256" key="6">
    <source>
        <dbReference type="ARBA" id="ARBA00022918"/>
    </source>
</evidence>
<dbReference type="EMBL" id="QJKJ01011036">
    <property type="protein sequence ID" value="RDX72154.1"/>
    <property type="molecule type" value="Genomic_DNA"/>
</dbReference>
<dbReference type="Pfam" id="PF17917">
    <property type="entry name" value="RT_RNaseH"/>
    <property type="match status" value="1"/>
</dbReference>
<feature type="region of interest" description="Disordered" evidence="7">
    <location>
        <begin position="77"/>
        <end position="97"/>
    </location>
</feature>
<dbReference type="Gene3D" id="3.30.70.270">
    <property type="match status" value="2"/>
</dbReference>
<feature type="domain" description="RNase H type-1" evidence="8">
    <location>
        <begin position="431"/>
        <end position="564"/>
    </location>
</feature>
<dbReference type="PANTHER" id="PTHR48475:SF1">
    <property type="entry name" value="RNASE H TYPE-1 DOMAIN-CONTAINING PROTEIN"/>
    <property type="match status" value="1"/>
</dbReference>
<evidence type="ECO:0000256" key="2">
    <source>
        <dbReference type="ARBA" id="ARBA00022695"/>
    </source>
</evidence>
<dbReference type="AlphaFoldDB" id="A0A371F1Q7"/>
<dbReference type="GO" id="GO:0004523">
    <property type="term" value="F:RNA-DNA hybrid ribonuclease activity"/>
    <property type="evidence" value="ECO:0007669"/>
    <property type="project" value="InterPro"/>
</dbReference>
<keyword evidence="6" id="KW-0695">RNA-directed DNA polymerase</keyword>
<evidence type="ECO:0000256" key="3">
    <source>
        <dbReference type="ARBA" id="ARBA00022722"/>
    </source>
</evidence>
<evidence type="ECO:0000256" key="1">
    <source>
        <dbReference type="ARBA" id="ARBA00022679"/>
    </source>
</evidence>
<dbReference type="SUPFAM" id="SSF53098">
    <property type="entry name" value="Ribonuclease H-like"/>
    <property type="match status" value="1"/>
</dbReference>
<evidence type="ECO:0000256" key="7">
    <source>
        <dbReference type="SAM" id="MobiDB-lite"/>
    </source>
</evidence>
<proteinExistence type="predicted"/>
<dbReference type="PROSITE" id="PS50879">
    <property type="entry name" value="RNASE_H_1"/>
    <property type="match status" value="1"/>
</dbReference>
<dbReference type="PANTHER" id="PTHR48475">
    <property type="entry name" value="RIBONUCLEASE H"/>
    <property type="match status" value="1"/>
</dbReference>
<gene>
    <name evidence="9" type="primary">POL</name>
    <name evidence="9" type="ORF">CR513_48388</name>
</gene>
<evidence type="ECO:0000313" key="9">
    <source>
        <dbReference type="EMBL" id="RDX72154.1"/>
    </source>
</evidence>
<dbReference type="InterPro" id="IPR043502">
    <property type="entry name" value="DNA/RNA_pol_sf"/>
</dbReference>
<keyword evidence="3" id="KW-0540">Nuclease</keyword>
<dbReference type="InterPro" id="IPR043128">
    <property type="entry name" value="Rev_trsase/Diguanyl_cyclase"/>
</dbReference>
<evidence type="ECO:0000259" key="8">
    <source>
        <dbReference type="PROSITE" id="PS50879"/>
    </source>
</evidence>
<evidence type="ECO:0000313" key="10">
    <source>
        <dbReference type="Proteomes" id="UP000257109"/>
    </source>
</evidence>
<dbReference type="Gene3D" id="3.30.420.10">
    <property type="entry name" value="Ribonuclease H-like superfamily/Ribonuclease H"/>
    <property type="match status" value="1"/>
</dbReference>
<dbReference type="OrthoDB" id="2016287at2759"/>
<keyword evidence="1" id="KW-0808">Transferase</keyword>
<evidence type="ECO:0000256" key="4">
    <source>
        <dbReference type="ARBA" id="ARBA00022759"/>
    </source>
</evidence>
<dbReference type="InterPro" id="IPR036397">
    <property type="entry name" value="RNaseH_sf"/>
</dbReference>
<keyword evidence="4" id="KW-0255">Endonuclease</keyword>
<dbReference type="CDD" id="cd09279">
    <property type="entry name" value="RNase_HI_like"/>
    <property type="match status" value="1"/>
</dbReference>